<organism evidence="1 2">
    <name type="scientific">Cellvibrio zantedeschiae</name>
    <dbReference type="NCBI Taxonomy" id="1237077"/>
    <lineage>
        <taxon>Bacteria</taxon>
        <taxon>Pseudomonadati</taxon>
        <taxon>Pseudomonadota</taxon>
        <taxon>Gammaproteobacteria</taxon>
        <taxon>Cellvibrionales</taxon>
        <taxon>Cellvibrionaceae</taxon>
        <taxon>Cellvibrio</taxon>
    </lineage>
</organism>
<dbReference type="Proteomes" id="UP000619761">
    <property type="component" value="Unassembled WGS sequence"/>
</dbReference>
<dbReference type="RefSeq" id="WP_189419180.1">
    <property type="nucleotide sequence ID" value="NZ_BMYZ01000002.1"/>
</dbReference>
<protein>
    <recommendedName>
        <fullName evidence="3">DUF2635 domain-containing protein</fullName>
    </recommendedName>
</protein>
<gene>
    <name evidence="1" type="ORF">GCM10011613_25550</name>
</gene>
<comment type="caution">
    <text evidence="1">The sequence shown here is derived from an EMBL/GenBank/DDBJ whole genome shotgun (WGS) entry which is preliminary data.</text>
</comment>
<name>A0ABQ3B994_9GAMM</name>
<reference evidence="2" key="1">
    <citation type="journal article" date="2019" name="Int. J. Syst. Evol. Microbiol.">
        <title>The Global Catalogue of Microorganisms (GCM) 10K type strain sequencing project: providing services to taxonomists for standard genome sequencing and annotation.</title>
        <authorList>
            <consortium name="The Broad Institute Genomics Platform"/>
            <consortium name="The Broad Institute Genome Sequencing Center for Infectious Disease"/>
            <person name="Wu L."/>
            <person name="Ma J."/>
        </authorList>
    </citation>
    <scope>NUCLEOTIDE SEQUENCE [LARGE SCALE GENOMIC DNA]</scope>
    <source>
        <strain evidence="2">KCTC 32239</strain>
    </source>
</reference>
<dbReference type="EMBL" id="BMYZ01000002">
    <property type="protein sequence ID" value="GGY79571.1"/>
    <property type="molecule type" value="Genomic_DNA"/>
</dbReference>
<proteinExistence type="predicted"/>
<sequence>MKVGFLAKTHCQIRLPLQVLESAAGFYIGTANEEGPVSRESVEYWRKKELAELALREDLWTQRDNP</sequence>
<evidence type="ECO:0000313" key="2">
    <source>
        <dbReference type="Proteomes" id="UP000619761"/>
    </source>
</evidence>
<keyword evidence="2" id="KW-1185">Reference proteome</keyword>
<evidence type="ECO:0008006" key="3">
    <source>
        <dbReference type="Google" id="ProtNLM"/>
    </source>
</evidence>
<evidence type="ECO:0000313" key="1">
    <source>
        <dbReference type="EMBL" id="GGY79571.1"/>
    </source>
</evidence>
<accession>A0ABQ3B994</accession>